<evidence type="ECO:0000313" key="8">
    <source>
        <dbReference type="Proteomes" id="UP000054560"/>
    </source>
</evidence>
<dbReference type="InterPro" id="IPR016024">
    <property type="entry name" value="ARM-type_fold"/>
</dbReference>
<dbReference type="InterPro" id="IPR011989">
    <property type="entry name" value="ARM-like"/>
</dbReference>
<dbReference type="Proteomes" id="UP000054560">
    <property type="component" value="Unassembled WGS sequence"/>
</dbReference>
<evidence type="ECO:0000256" key="5">
    <source>
        <dbReference type="ARBA" id="ARBA00023136"/>
    </source>
</evidence>
<keyword evidence="4" id="KW-0653">Protein transport</keyword>
<evidence type="ECO:0000256" key="2">
    <source>
        <dbReference type="ARBA" id="ARBA00006613"/>
    </source>
</evidence>
<gene>
    <name evidence="7" type="ORF">SARC_14439</name>
</gene>
<name>A0A0L0FA47_9EUKA</name>
<dbReference type="SUPFAM" id="SSF48371">
    <property type="entry name" value="ARM repeat"/>
    <property type="match status" value="1"/>
</dbReference>
<protein>
    <recommendedName>
        <fullName evidence="6">Clathrin/coatomer adaptor adaptin-like N-terminal domain-containing protein</fullName>
    </recommendedName>
</protein>
<feature type="non-terminal residue" evidence="7">
    <location>
        <position position="115"/>
    </location>
</feature>
<dbReference type="EMBL" id="KQ246226">
    <property type="protein sequence ID" value="KNC72998.1"/>
    <property type="molecule type" value="Genomic_DNA"/>
</dbReference>
<dbReference type="InterPro" id="IPR002553">
    <property type="entry name" value="Clathrin/coatomer_adapt-like_N"/>
</dbReference>
<dbReference type="PANTHER" id="PTHR11134">
    <property type="entry name" value="ADAPTOR COMPLEX SUBUNIT BETA FAMILY MEMBER"/>
    <property type="match status" value="1"/>
</dbReference>
<dbReference type="STRING" id="667725.A0A0L0FA47"/>
<dbReference type="AlphaFoldDB" id="A0A0L0FA47"/>
<evidence type="ECO:0000256" key="3">
    <source>
        <dbReference type="ARBA" id="ARBA00022448"/>
    </source>
</evidence>
<dbReference type="GO" id="GO:0012505">
    <property type="term" value="C:endomembrane system"/>
    <property type="evidence" value="ECO:0007669"/>
    <property type="project" value="UniProtKB-SubCell"/>
</dbReference>
<keyword evidence="8" id="KW-1185">Reference proteome</keyword>
<keyword evidence="3" id="KW-0813">Transport</keyword>
<dbReference type="Pfam" id="PF01602">
    <property type="entry name" value="Adaptin_N"/>
    <property type="match status" value="1"/>
</dbReference>
<feature type="domain" description="Clathrin/coatomer adaptor adaptin-like N-terminal" evidence="6">
    <location>
        <begin position="1"/>
        <end position="115"/>
    </location>
</feature>
<dbReference type="GeneID" id="25914943"/>
<comment type="subcellular location">
    <subcellularLocation>
        <location evidence="1">Endomembrane system</location>
    </subcellularLocation>
</comment>
<proteinExistence type="inferred from homology"/>
<organism evidence="7 8">
    <name type="scientific">Sphaeroforma arctica JP610</name>
    <dbReference type="NCBI Taxonomy" id="667725"/>
    <lineage>
        <taxon>Eukaryota</taxon>
        <taxon>Ichthyosporea</taxon>
        <taxon>Ichthyophonida</taxon>
        <taxon>Sphaeroforma</taxon>
    </lineage>
</organism>
<dbReference type="GO" id="GO:0006886">
    <property type="term" value="P:intracellular protein transport"/>
    <property type="evidence" value="ECO:0007669"/>
    <property type="project" value="InterPro"/>
</dbReference>
<evidence type="ECO:0000256" key="1">
    <source>
        <dbReference type="ARBA" id="ARBA00004308"/>
    </source>
</evidence>
<dbReference type="OrthoDB" id="302453at2759"/>
<accession>A0A0L0FA47</accession>
<dbReference type="GO" id="GO:0030117">
    <property type="term" value="C:membrane coat"/>
    <property type="evidence" value="ECO:0007669"/>
    <property type="project" value="InterPro"/>
</dbReference>
<sequence>MYLVRYAEEEPDIALLSINSFQKDLKGPNQFIRASALRVMTSIRVEVVVPLMVLAVKQTVADMSPYVRKVTAHALPKIYNIDEDQKDELSDLIEKLLADRAVLVLGSAIYAFESV</sequence>
<dbReference type="GO" id="GO:0016192">
    <property type="term" value="P:vesicle-mediated transport"/>
    <property type="evidence" value="ECO:0007669"/>
    <property type="project" value="InterPro"/>
</dbReference>
<comment type="similarity">
    <text evidence="2">Belongs to the adaptor complexes large subunit family.</text>
</comment>
<dbReference type="eggNOG" id="KOG1060">
    <property type="taxonomic scope" value="Eukaryota"/>
</dbReference>
<reference evidence="7 8" key="1">
    <citation type="submission" date="2011-02" db="EMBL/GenBank/DDBJ databases">
        <title>The Genome Sequence of Sphaeroforma arctica JP610.</title>
        <authorList>
            <consortium name="The Broad Institute Genome Sequencing Platform"/>
            <person name="Russ C."/>
            <person name="Cuomo C."/>
            <person name="Young S.K."/>
            <person name="Zeng Q."/>
            <person name="Gargeya S."/>
            <person name="Alvarado L."/>
            <person name="Berlin A."/>
            <person name="Chapman S.B."/>
            <person name="Chen Z."/>
            <person name="Freedman E."/>
            <person name="Gellesch M."/>
            <person name="Goldberg J."/>
            <person name="Griggs A."/>
            <person name="Gujja S."/>
            <person name="Heilman E."/>
            <person name="Heiman D."/>
            <person name="Howarth C."/>
            <person name="Mehta T."/>
            <person name="Neiman D."/>
            <person name="Pearson M."/>
            <person name="Roberts A."/>
            <person name="Saif S."/>
            <person name="Shea T."/>
            <person name="Shenoy N."/>
            <person name="Sisk P."/>
            <person name="Stolte C."/>
            <person name="Sykes S."/>
            <person name="White J."/>
            <person name="Yandava C."/>
            <person name="Burger G."/>
            <person name="Gray M.W."/>
            <person name="Holland P.W.H."/>
            <person name="King N."/>
            <person name="Lang F.B.F."/>
            <person name="Roger A.J."/>
            <person name="Ruiz-Trillo I."/>
            <person name="Haas B."/>
            <person name="Nusbaum C."/>
            <person name="Birren B."/>
        </authorList>
    </citation>
    <scope>NUCLEOTIDE SEQUENCE [LARGE SCALE GENOMIC DNA]</scope>
    <source>
        <strain evidence="7 8">JP610</strain>
    </source>
</reference>
<evidence type="ECO:0000256" key="4">
    <source>
        <dbReference type="ARBA" id="ARBA00022927"/>
    </source>
</evidence>
<evidence type="ECO:0000259" key="6">
    <source>
        <dbReference type="Pfam" id="PF01602"/>
    </source>
</evidence>
<dbReference type="RefSeq" id="XP_014146900.1">
    <property type="nucleotide sequence ID" value="XM_014291425.1"/>
</dbReference>
<evidence type="ECO:0000313" key="7">
    <source>
        <dbReference type="EMBL" id="KNC72998.1"/>
    </source>
</evidence>
<dbReference type="Gene3D" id="1.25.10.10">
    <property type="entry name" value="Leucine-rich Repeat Variant"/>
    <property type="match status" value="1"/>
</dbReference>
<dbReference type="InterPro" id="IPR026739">
    <property type="entry name" value="AP_beta"/>
</dbReference>
<keyword evidence="5" id="KW-0472">Membrane</keyword>